<gene>
    <name evidence="3" type="ORF">BLNAU_2601</name>
</gene>
<evidence type="ECO:0000256" key="1">
    <source>
        <dbReference type="SAM" id="MobiDB-lite"/>
    </source>
</evidence>
<reference evidence="3 4" key="1">
    <citation type="journal article" date="2022" name="bioRxiv">
        <title>Genomics of Preaxostyla Flagellates Illuminates Evolutionary Transitions and the Path Towards Mitochondrial Loss.</title>
        <authorList>
            <person name="Novak L.V.F."/>
            <person name="Treitli S.C."/>
            <person name="Pyrih J."/>
            <person name="Halakuc P."/>
            <person name="Pipaliya S.V."/>
            <person name="Vacek V."/>
            <person name="Brzon O."/>
            <person name="Soukal P."/>
            <person name="Eme L."/>
            <person name="Dacks J.B."/>
            <person name="Karnkowska A."/>
            <person name="Elias M."/>
            <person name="Hampl V."/>
        </authorList>
    </citation>
    <scope>NUCLEOTIDE SEQUENCE [LARGE SCALE GENOMIC DNA]</scope>
    <source>
        <strain evidence="3">NAU3</strain>
        <tissue evidence="3">Gut</tissue>
    </source>
</reference>
<dbReference type="Proteomes" id="UP001281761">
    <property type="component" value="Unassembled WGS sequence"/>
</dbReference>
<sequence length="222" mass="25002">MTFLTTKHVITLILKSQVQRLTIPRSKKSESNPKGHHQDKGRHHVETRAGEITPHHSPKLIPSALSTVPEQKNHIYLGNPKKTTRKQRGKEQVVGVPQPPDPFNTFGLKPVVCRGKYIKYEIRPSGNAVVHFYIPLPNTTPSPEAVAPSNTSQQTPKQPGLRYVFVVDGKGDQVQMGCFTGNKQKSNILSFRLDTLPTEYWSLYSMLSKFVDLARRGYTDFT</sequence>
<proteinExistence type="predicted"/>
<dbReference type="InterPro" id="IPR033699">
    <property type="entry name" value="POLO_box_Plk4_1"/>
</dbReference>
<accession>A0ABQ9YF04</accession>
<feature type="region of interest" description="Disordered" evidence="1">
    <location>
        <begin position="76"/>
        <end position="98"/>
    </location>
</feature>
<dbReference type="InterPro" id="IPR046437">
    <property type="entry name" value="Ser_Thr-PK_POLO_box_1_sf"/>
</dbReference>
<dbReference type="EMBL" id="JARBJD010000011">
    <property type="protein sequence ID" value="KAK2962358.1"/>
    <property type="molecule type" value="Genomic_DNA"/>
</dbReference>
<evidence type="ECO:0000259" key="2">
    <source>
        <dbReference type="PROSITE" id="PS51984"/>
    </source>
</evidence>
<name>A0ABQ9YF04_9EUKA</name>
<evidence type="ECO:0000313" key="3">
    <source>
        <dbReference type="EMBL" id="KAK2962358.1"/>
    </source>
</evidence>
<dbReference type="PROSITE" id="PS51984">
    <property type="entry name" value="CPB1"/>
    <property type="match status" value="1"/>
</dbReference>
<keyword evidence="4" id="KW-1185">Reference proteome</keyword>
<feature type="domain" description="Cryptic POLO box 1 (CPB1)" evidence="2">
    <location>
        <begin position="95"/>
        <end position="217"/>
    </location>
</feature>
<dbReference type="Gene3D" id="3.30.1120.120">
    <property type="match status" value="1"/>
</dbReference>
<comment type="caution">
    <text evidence="3">The sequence shown here is derived from an EMBL/GenBank/DDBJ whole genome shotgun (WGS) entry which is preliminary data.</text>
</comment>
<evidence type="ECO:0000313" key="4">
    <source>
        <dbReference type="Proteomes" id="UP001281761"/>
    </source>
</evidence>
<feature type="region of interest" description="Disordered" evidence="1">
    <location>
        <begin position="23"/>
        <end position="43"/>
    </location>
</feature>
<feature type="compositionally biased region" description="Basic and acidic residues" evidence="1">
    <location>
        <begin position="27"/>
        <end position="43"/>
    </location>
</feature>
<organism evidence="3 4">
    <name type="scientific">Blattamonas nauphoetae</name>
    <dbReference type="NCBI Taxonomy" id="2049346"/>
    <lineage>
        <taxon>Eukaryota</taxon>
        <taxon>Metamonada</taxon>
        <taxon>Preaxostyla</taxon>
        <taxon>Oxymonadida</taxon>
        <taxon>Blattamonas</taxon>
    </lineage>
</organism>
<protein>
    <recommendedName>
        <fullName evidence="2">Cryptic POLO box 1 (CPB1) domain-containing protein</fullName>
    </recommendedName>
</protein>